<evidence type="ECO:0000313" key="1">
    <source>
        <dbReference type="EMBL" id="MFD2115828.1"/>
    </source>
</evidence>
<dbReference type="EMBL" id="JBHUHO010000028">
    <property type="protein sequence ID" value="MFD2115828.1"/>
    <property type="molecule type" value="Genomic_DNA"/>
</dbReference>
<accession>A0ABW4YK10</accession>
<dbReference type="Proteomes" id="UP001597362">
    <property type="component" value="Unassembled WGS sequence"/>
</dbReference>
<protein>
    <submittedName>
        <fullName evidence="1">Uncharacterized protein</fullName>
    </submittedName>
</protein>
<keyword evidence="2" id="KW-1185">Reference proteome</keyword>
<organism evidence="1 2">
    <name type="scientific">Paenibacillus yanchengensis</name>
    <dbReference type="NCBI Taxonomy" id="2035833"/>
    <lineage>
        <taxon>Bacteria</taxon>
        <taxon>Bacillati</taxon>
        <taxon>Bacillota</taxon>
        <taxon>Bacilli</taxon>
        <taxon>Bacillales</taxon>
        <taxon>Paenibacillaceae</taxon>
        <taxon>Paenibacillus</taxon>
    </lineage>
</organism>
<comment type="caution">
    <text evidence="1">The sequence shown here is derived from an EMBL/GenBank/DDBJ whole genome shotgun (WGS) entry which is preliminary data.</text>
</comment>
<sequence length="304" mass="34933">MNSNYSLDEKAKEYLDTEITLLFLVDETTNKQEFNLFTVIEFRPEDQEKSELITSKGSGSKIYNVKRLKLSNKRFVYVSRLLVSVKEGLDIYRSMKARNCNLTIDGINFFDLKNAGVLTEEPPNESLVIIPPNLLEGTSVGAVLPKRKMSSKVITLMDLEKKTLAMLTTKERDDITDFANKELGIELRSYEEYIGACILRMPNPILRKMHEKLTINSDLILELFERKGKSILNGVVELNDKRRLGNGFVIRKKIDKTRLLITLPYKPNCLHTRIFDANNDLIEECENYFNSHFNISIGIVGEKR</sequence>
<name>A0ABW4YK10_9BACL</name>
<gene>
    <name evidence="1" type="ORF">ACFSJH_08845</name>
</gene>
<evidence type="ECO:0000313" key="2">
    <source>
        <dbReference type="Proteomes" id="UP001597362"/>
    </source>
</evidence>
<proteinExistence type="predicted"/>
<dbReference type="RefSeq" id="WP_377771395.1">
    <property type="nucleotide sequence ID" value="NZ_JBHUHO010000028.1"/>
</dbReference>
<reference evidence="2" key="1">
    <citation type="journal article" date="2019" name="Int. J. Syst. Evol. Microbiol.">
        <title>The Global Catalogue of Microorganisms (GCM) 10K type strain sequencing project: providing services to taxonomists for standard genome sequencing and annotation.</title>
        <authorList>
            <consortium name="The Broad Institute Genomics Platform"/>
            <consortium name="The Broad Institute Genome Sequencing Center for Infectious Disease"/>
            <person name="Wu L."/>
            <person name="Ma J."/>
        </authorList>
    </citation>
    <scope>NUCLEOTIDE SEQUENCE [LARGE SCALE GENOMIC DNA]</scope>
    <source>
        <strain evidence="2">GH52</strain>
    </source>
</reference>